<keyword evidence="3" id="KW-1185">Reference proteome</keyword>
<dbReference type="InterPro" id="IPR006342">
    <property type="entry name" value="FkbM_mtfrase"/>
</dbReference>
<name>A0ABQ2P4L7_9NEIS</name>
<evidence type="ECO:0000313" key="2">
    <source>
        <dbReference type="EMBL" id="GGP18184.1"/>
    </source>
</evidence>
<feature type="domain" description="Methyltransferase FkbM" evidence="1">
    <location>
        <begin position="173"/>
        <end position="316"/>
    </location>
</feature>
<dbReference type="RefSeq" id="WP_188701736.1">
    <property type="nucleotide sequence ID" value="NZ_BMLX01000001.1"/>
</dbReference>
<accession>A0ABQ2P4L7</accession>
<dbReference type="NCBIfam" id="TIGR01444">
    <property type="entry name" value="fkbM_fam"/>
    <property type="match status" value="1"/>
</dbReference>
<dbReference type="Gene3D" id="3.40.50.150">
    <property type="entry name" value="Vaccinia Virus protein VP39"/>
    <property type="match status" value="1"/>
</dbReference>
<gene>
    <name evidence="2" type="ORF">GCM10010970_03600</name>
</gene>
<organism evidence="2 3">
    <name type="scientific">Silvimonas iriomotensis</name>
    <dbReference type="NCBI Taxonomy" id="449662"/>
    <lineage>
        <taxon>Bacteria</taxon>
        <taxon>Pseudomonadati</taxon>
        <taxon>Pseudomonadota</taxon>
        <taxon>Betaproteobacteria</taxon>
        <taxon>Neisseriales</taxon>
        <taxon>Chitinibacteraceae</taxon>
        <taxon>Silvimonas</taxon>
    </lineage>
</organism>
<evidence type="ECO:0000259" key="1">
    <source>
        <dbReference type="Pfam" id="PF05050"/>
    </source>
</evidence>
<dbReference type="Pfam" id="PF05050">
    <property type="entry name" value="Methyltransf_21"/>
    <property type="match status" value="1"/>
</dbReference>
<dbReference type="InterPro" id="IPR029063">
    <property type="entry name" value="SAM-dependent_MTases_sf"/>
</dbReference>
<sequence length="343" mass="37707">MLTGLYGAGFLGRKIGQAIDAPFIFVDDTPAKLGTVIDGHEVTNLDLFAARAPAEPLVLYVCIYQPGFSYLNKRAEIHARYPDLDVRPFTRLFHAAASSVLPYLFFEAPARLREKLGRYEYISQLFSDDLSRSTLSGHLAFRLTGEFEQIVSSARRDVPFLLDALSPAVTYIDAGAFDGDTAEEFVSMTGGRFGHLCLVEPDANNIARAQQRLAGLVQPDRVTFRQEAVSDVRGMMGFNALGSVGSALDAGAEDQVNTALLSDFDKEGQLYFKLDIEGAEVPALRASLDFIAARRPFMAISVYHRPDDLLDAMTLLEGIDGYRFYLRCHGPAGEDLMLYAIPA</sequence>
<dbReference type="Proteomes" id="UP000637267">
    <property type="component" value="Unassembled WGS sequence"/>
</dbReference>
<reference evidence="3" key="1">
    <citation type="journal article" date="2019" name="Int. J. Syst. Evol. Microbiol.">
        <title>The Global Catalogue of Microorganisms (GCM) 10K type strain sequencing project: providing services to taxonomists for standard genome sequencing and annotation.</title>
        <authorList>
            <consortium name="The Broad Institute Genomics Platform"/>
            <consortium name="The Broad Institute Genome Sequencing Center for Infectious Disease"/>
            <person name="Wu L."/>
            <person name="Ma J."/>
        </authorList>
    </citation>
    <scope>NUCLEOTIDE SEQUENCE [LARGE SCALE GENOMIC DNA]</scope>
    <source>
        <strain evidence="3">CGMCC 1.8859</strain>
    </source>
</reference>
<evidence type="ECO:0000313" key="3">
    <source>
        <dbReference type="Proteomes" id="UP000637267"/>
    </source>
</evidence>
<dbReference type="EMBL" id="BMLX01000001">
    <property type="protein sequence ID" value="GGP18184.1"/>
    <property type="molecule type" value="Genomic_DNA"/>
</dbReference>
<dbReference type="SUPFAM" id="SSF53335">
    <property type="entry name" value="S-adenosyl-L-methionine-dependent methyltransferases"/>
    <property type="match status" value="1"/>
</dbReference>
<proteinExistence type="predicted"/>
<protein>
    <recommendedName>
        <fullName evidence="1">Methyltransferase FkbM domain-containing protein</fullName>
    </recommendedName>
</protein>
<comment type="caution">
    <text evidence="2">The sequence shown here is derived from an EMBL/GenBank/DDBJ whole genome shotgun (WGS) entry which is preliminary data.</text>
</comment>